<evidence type="ECO:0000256" key="1">
    <source>
        <dbReference type="ARBA" id="ARBA00023180"/>
    </source>
</evidence>
<proteinExistence type="predicted"/>
<dbReference type="Gene3D" id="2.10.220.10">
    <property type="entry name" value="Hormone Receptor, Insulin-like Growth Factor Receptor 1, Chain A, domain 2"/>
    <property type="match status" value="4"/>
</dbReference>
<dbReference type="SUPFAM" id="SSF57184">
    <property type="entry name" value="Growth factor receptor domain"/>
    <property type="match status" value="2"/>
</dbReference>
<dbReference type="Proteomes" id="UP001476798">
    <property type="component" value="Unassembled WGS sequence"/>
</dbReference>
<gene>
    <name evidence="3" type="ORF">GOODEAATRI_006822</name>
</gene>
<comment type="caution">
    <text evidence="3">The sequence shown here is derived from an EMBL/GenBank/DDBJ whole genome shotgun (WGS) entry which is preliminary data.</text>
</comment>
<name>A0ABV0P226_9TELE</name>
<dbReference type="Pfam" id="PF14843">
    <property type="entry name" value="GF_recep_IV"/>
    <property type="match status" value="1"/>
</dbReference>
<dbReference type="PANTHER" id="PTHR15332">
    <property type="entry name" value="PROPROTEIN CONVERTASE SUBTILISIN_KEXIN TYPE 5-LIKE"/>
    <property type="match status" value="1"/>
</dbReference>
<keyword evidence="4" id="KW-1185">Reference proteome</keyword>
<keyword evidence="1" id="KW-0325">Glycoprotein</keyword>
<dbReference type="InterPro" id="IPR009030">
    <property type="entry name" value="Growth_fac_rcpt_cys_sf"/>
</dbReference>
<dbReference type="InterPro" id="IPR032778">
    <property type="entry name" value="GF_recep_IV"/>
</dbReference>
<dbReference type="CDD" id="cd00064">
    <property type="entry name" value="FU"/>
    <property type="match status" value="3"/>
</dbReference>
<evidence type="ECO:0000313" key="3">
    <source>
        <dbReference type="EMBL" id="MEQ2177753.1"/>
    </source>
</evidence>
<dbReference type="EMBL" id="JAHRIO010060303">
    <property type="protein sequence ID" value="MEQ2177753.1"/>
    <property type="molecule type" value="Genomic_DNA"/>
</dbReference>
<feature type="domain" description="Growth factor receptor" evidence="2">
    <location>
        <begin position="126"/>
        <end position="211"/>
    </location>
</feature>
<dbReference type="PANTHER" id="PTHR15332:SF175">
    <property type="entry name" value="PROPROTEIN CONVERTASE SUBTILISIN_KEXIN TYPE 5-LIKE"/>
    <property type="match status" value="1"/>
</dbReference>
<dbReference type="InterPro" id="IPR006212">
    <property type="entry name" value="Furin_repeat"/>
</dbReference>
<accession>A0ABV0P226</accession>
<evidence type="ECO:0000313" key="4">
    <source>
        <dbReference type="Proteomes" id="UP001476798"/>
    </source>
</evidence>
<dbReference type="SMART" id="SM00261">
    <property type="entry name" value="FU"/>
    <property type="match status" value="6"/>
</dbReference>
<reference evidence="3 4" key="1">
    <citation type="submission" date="2021-06" db="EMBL/GenBank/DDBJ databases">
        <authorList>
            <person name="Palmer J.M."/>
        </authorList>
    </citation>
    <scope>NUCLEOTIDE SEQUENCE [LARGE SCALE GENOMIC DNA]</scope>
    <source>
        <strain evidence="3 4">GA_2019</strain>
        <tissue evidence="3">Muscle</tissue>
    </source>
</reference>
<evidence type="ECO:0000259" key="2">
    <source>
        <dbReference type="Pfam" id="PF14843"/>
    </source>
</evidence>
<organism evidence="3 4">
    <name type="scientific">Goodea atripinnis</name>
    <dbReference type="NCBI Taxonomy" id="208336"/>
    <lineage>
        <taxon>Eukaryota</taxon>
        <taxon>Metazoa</taxon>
        <taxon>Chordata</taxon>
        <taxon>Craniata</taxon>
        <taxon>Vertebrata</taxon>
        <taxon>Euteleostomi</taxon>
        <taxon>Actinopterygii</taxon>
        <taxon>Neopterygii</taxon>
        <taxon>Teleostei</taxon>
        <taxon>Neoteleostei</taxon>
        <taxon>Acanthomorphata</taxon>
        <taxon>Ovalentaria</taxon>
        <taxon>Atherinomorphae</taxon>
        <taxon>Cyprinodontiformes</taxon>
        <taxon>Goodeidae</taxon>
        <taxon>Goodea</taxon>
    </lineage>
</organism>
<sequence length="332" mass="35518">MFLRWSKKSFSWVGCISKNTTKKCCHGSCSECRGPTQHECLSCSDPAASLKDGVCVFDCGAGYYNQEGICYACDSSCASCFPDNPKCTSCPTGTALHHGKCITQCPTQHYVDNHSRCRACHSSCATCWGPSVSHCISCPSGLLLHQGQCVEACGEGLYPQDSTCHNCHPSCRSCVGPLASDCLRCLKPEEVLLPQHIHLRHGICTSGCPEHSFLDNLQTCRDCHPSCQYCTGPSAENCSSCLSPSSLFEGRCVPTCPQGFFTQDNQCQACHPSCQTCSGPSQADCASCPPQASLQSGYCTTGCQEGRFLSSVTGECLSKSAFSAARFNVPFS</sequence>
<protein>
    <recommendedName>
        <fullName evidence="2">Growth factor receptor domain-containing protein</fullName>
    </recommendedName>
</protein>